<dbReference type="GO" id="GO:1903785">
    <property type="term" value="P:L-valine transmembrane transport"/>
    <property type="evidence" value="ECO:0007669"/>
    <property type="project" value="TreeGrafter"/>
</dbReference>
<dbReference type="Proteomes" id="UP001139311">
    <property type="component" value="Unassembled WGS sequence"/>
</dbReference>
<gene>
    <name evidence="9" type="ORF">LHA35_23445</name>
</gene>
<dbReference type="RefSeq" id="WP_226612920.1">
    <property type="nucleotide sequence ID" value="NZ_JAJAQI010000050.1"/>
</dbReference>
<reference evidence="9" key="1">
    <citation type="submission" date="2021-10" db="EMBL/GenBank/DDBJ databases">
        <title>Roseicella aerolatum sp. nov., isolated from aerosols of e-waste dismantling site.</title>
        <authorList>
            <person name="Qin T."/>
        </authorList>
    </citation>
    <scope>NUCLEOTIDE SEQUENCE</scope>
    <source>
        <strain evidence="9">GB24</strain>
    </source>
</reference>
<dbReference type="EMBL" id="JAJAQI010000050">
    <property type="protein sequence ID" value="MCB4824688.1"/>
    <property type="molecule type" value="Genomic_DNA"/>
</dbReference>
<comment type="subcellular location">
    <subcellularLocation>
        <location evidence="1">Cell membrane</location>
        <topology evidence="1">Multi-pass membrane protein</topology>
    </subcellularLocation>
</comment>
<keyword evidence="5 8" id="KW-0812">Transmembrane</keyword>
<feature type="transmembrane region" description="Helical" evidence="8">
    <location>
        <begin position="168"/>
        <end position="186"/>
    </location>
</feature>
<dbReference type="GO" id="GO:0005886">
    <property type="term" value="C:plasma membrane"/>
    <property type="evidence" value="ECO:0007669"/>
    <property type="project" value="UniProtKB-SubCell"/>
</dbReference>
<name>A0A9X1IJC5_9PROT</name>
<evidence type="ECO:0000313" key="9">
    <source>
        <dbReference type="EMBL" id="MCB4824688.1"/>
    </source>
</evidence>
<evidence type="ECO:0000313" key="10">
    <source>
        <dbReference type="Proteomes" id="UP001139311"/>
    </source>
</evidence>
<keyword evidence="3" id="KW-0813">Transport</keyword>
<sequence>MDQRGGFTRAGVVRGLKAALALTLGLSPFGLVVGMTADGVGLSLLETLLMSGLVFAGTSQLVALQLWSDPAPILAATLACLVINLRMAPMGAALAPVLDRTRGIRLWGSLALLVDNSFALTIAELRAGRRDAGFLFGASFGMWVNWMAMCAIGHIFGNALRLPAGHPIFFASSAAVLAILVQLWRGRSDLQPWLLAGAVALMAHGLGLGAPWPVLAGAFAGATLGAWRDTRGQA</sequence>
<dbReference type="InterPro" id="IPR011606">
    <property type="entry name" value="Brnchd-chn_aa_trnsp_permease"/>
</dbReference>
<keyword evidence="6 8" id="KW-1133">Transmembrane helix</keyword>
<evidence type="ECO:0000256" key="2">
    <source>
        <dbReference type="ARBA" id="ARBA00010735"/>
    </source>
</evidence>
<comment type="similarity">
    <text evidence="2">Belongs to the AzlC family.</text>
</comment>
<dbReference type="PANTHER" id="PTHR34979:SF1">
    <property type="entry name" value="INNER MEMBRANE PROTEIN YGAZ"/>
    <property type="match status" value="1"/>
</dbReference>
<evidence type="ECO:0000256" key="5">
    <source>
        <dbReference type="ARBA" id="ARBA00022692"/>
    </source>
</evidence>
<keyword evidence="4" id="KW-1003">Cell membrane</keyword>
<evidence type="ECO:0000256" key="4">
    <source>
        <dbReference type="ARBA" id="ARBA00022475"/>
    </source>
</evidence>
<dbReference type="Pfam" id="PF03591">
    <property type="entry name" value="AzlC"/>
    <property type="match status" value="1"/>
</dbReference>
<keyword evidence="7 8" id="KW-0472">Membrane</keyword>
<dbReference type="PANTHER" id="PTHR34979">
    <property type="entry name" value="INNER MEMBRANE PROTEIN YGAZ"/>
    <property type="match status" value="1"/>
</dbReference>
<proteinExistence type="inferred from homology"/>
<evidence type="ECO:0000256" key="7">
    <source>
        <dbReference type="ARBA" id="ARBA00023136"/>
    </source>
</evidence>
<feature type="transmembrane region" description="Helical" evidence="8">
    <location>
        <begin position="193"/>
        <end position="214"/>
    </location>
</feature>
<organism evidence="9 10">
    <name type="scientific">Roseicella aerolata</name>
    <dbReference type="NCBI Taxonomy" id="2883479"/>
    <lineage>
        <taxon>Bacteria</taxon>
        <taxon>Pseudomonadati</taxon>
        <taxon>Pseudomonadota</taxon>
        <taxon>Alphaproteobacteria</taxon>
        <taxon>Acetobacterales</taxon>
        <taxon>Roseomonadaceae</taxon>
        <taxon>Roseicella</taxon>
    </lineage>
</organism>
<feature type="transmembrane region" description="Helical" evidence="8">
    <location>
        <begin position="12"/>
        <end position="35"/>
    </location>
</feature>
<feature type="transmembrane region" description="Helical" evidence="8">
    <location>
        <begin position="74"/>
        <end position="98"/>
    </location>
</feature>
<evidence type="ECO:0000256" key="6">
    <source>
        <dbReference type="ARBA" id="ARBA00022989"/>
    </source>
</evidence>
<evidence type="ECO:0000256" key="8">
    <source>
        <dbReference type="SAM" id="Phobius"/>
    </source>
</evidence>
<protein>
    <submittedName>
        <fullName evidence="9">AzlC family ABC transporter permease</fullName>
    </submittedName>
</protein>
<dbReference type="AlphaFoldDB" id="A0A9X1IJC5"/>
<accession>A0A9X1IJC5</accession>
<keyword evidence="10" id="KW-1185">Reference proteome</keyword>
<comment type="caution">
    <text evidence="9">The sequence shown here is derived from an EMBL/GenBank/DDBJ whole genome shotgun (WGS) entry which is preliminary data.</text>
</comment>
<evidence type="ECO:0000256" key="3">
    <source>
        <dbReference type="ARBA" id="ARBA00022448"/>
    </source>
</evidence>
<feature type="transmembrane region" description="Helical" evidence="8">
    <location>
        <begin position="134"/>
        <end position="156"/>
    </location>
</feature>
<evidence type="ECO:0000256" key="1">
    <source>
        <dbReference type="ARBA" id="ARBA00004651"/>
    </source>
</evidence>